<dbReference type="InterPro" id="IPR040265">
    <property type="entry name" value="CHUP1/IPGA1-like"/>
</dbReference>
<feature type="transmembrane region" description="Helical" evidence="4">
    <location>
        <begin position="12"/>
        <end position="31"/>
    </location>
</feature>
<keyword evidence="6" id="KW-1185">Reference proteome</keyword>
<feature type="compositionally biased region" description="Basic and acidic residues" evidence="3">
    <location>
        <begin position="121"/>
        <end position="133"/>
    </location>
</feature>
<keyword evidence="4" id="KW-1133">Transmembrane helix</keyword>
<dbReference type="Proteomes" id="UP001408789">
    <property type="component" value="Unassembled WGS sequence"/>
</dbReference>
<evidence type="ECO:0000256" key="3">
    <source>
        <dbReference type="SAM" id="MobiDB-lite"/>
    </source>
</evidence>
<accession>A0AAP0GNE1</accession>
<dbReference type="AlphaFoldDB" id="A0AAP0GNE1"/>
<protein>
    <recommendedName>
        <fullName evidence="7">Protein CHUP1, chloroplastic</fullName>
    </recommendedName>
</protein>
<feature type="transmembrane region" description="Helical" evidence="4">
    <location>
        <begin position="51"/>
        <end position="71"/>
    </location>
</feature>
<organism evidence="5 6">
    <name type="scientific">Deinandra increscens subsp. villosa</name>
    <dbReference type="NCBI Taxonomy" id="3103831"/>
    <lineage>
        <taxon>Eukaryota</taxon>
        <taxon>Viridiplantae</taxon>
        <taxon>Streptophyta</taxon>
        <taxon>Embryophyta</taxon>
        <taxon>Tracheophyta</taxon>
        <taxon>Spermatophyta</taxon>
        <taxon>Magnoliopsida</taxon>
        <taxon>eudicotyledons</taxon>
        <taxon>Gunneridae</taxon>
        <taxon>Pentapetalae</taxon>
        <taxon>asterids</taxon>
        <taxon>campanulids</taxon>
        <taxon>Asterales</taxon>
        <taxon>Asteraceae</taxon>
        <taxon>Asteroideae</taxon>
        <taxon>Heliantheae alliance</taxon>
        <taxon>Madieae</taxon>
        <taxon>Madiinae</taxon>
        <taxon>Deinandra</taxon>
    </lineage>
</organism>
<evidence type="ECO:0000256" key="2">
    <source>
        <dbReference type="SAM" id="Coils"/>
    </source>
</evidence>
<gene>
    <name evidence="5" type="ORF">SSX86_025811</name>
</gene>
<name>A0AAP0GNE1_9ASTR</name>
<keyword evidence="4" id="KW-0472">Membrane</keyword>
<evidence type="ECO:0008006" key="7">
    <source>
        <dbReference type="Google" id="ProtNLM"/>
    </source>
</evidence>
<reference evidence="5 6" key="1">
    <citation type="submission" date="2024-04" db="EMBL/GenBank/DDBJ databases">
        <title>The reference genome of an endangered Asteraceae, Deinandra increscens subsp. villosa, native to the Central Coast of California.</title>
        <authorList>
            <person name="Guilliams M."/>
            <person name="Hasenstab-Lehman K."/>
            <person name="Meyer R."/>
            <person name="Mcevoy S."/>
        </authorList>
    </citation>
    <scope>NUCLEOTIDE SEQUENCE [LARGE SCALE GENOMIC DNA]</scope>
    <source>
        <tissue evidence="5">Leaf</tissue>
    </source>
</reference>
<dbReference type="PANTHER" id="PTHR31342">
    <property type="entry name" value="PROTEIN CHUP1, CHLOROPLASTIC"/>
    <property type="match status" value="1"/>
</dbReference>
<dbReference type="EMBL" id="JBCNJP010000025">
    <property type="protein sequence ID" value="KAK9054732.1"/>
    <property type="molecule type" value="Genomic_DNA"/>
</dbReference>
<evidence type="ECO:0000256" key="4">
    <source>
        <dbReference type="SAM" id="Phobius"/>
    </source>
</evidence>
<keyword evidence="4" id="KW-0812">Transmembrane</keyword>
<feature type="compositionally biased region" description="Polar residues" evidence="3">
    <location>
        <begin position="577"/>
        <end position="594"/>
    </location>
</feature>
<feature type="compositionally biased region" description="Basic residues" evidence="3">
    <location>
        <begin position="470"/>
        <end position="481"/>
    </location>
</feature>
<feature type="compositionally biased region" description="Basic and acidic residues" evidence="3">
    <location>
        <begin position="565"/>
        <end position="574"/>
    </location>
</feature>
<feature type="region of interest" description="Disordered" evidence="3">
    <location>
        <begin position="111"/>
        <end position="133"/>
    </location>
</feature>
<evidence type="ECO:0000313" key="6">
    <source>
        <dbReference type="Proteomes" id="UP001408789"/>
    </source>
</evidence>
<dbReference type="GO" id="GO:0072699">
    <property type="term" value="P:protein localization to cortical microtubule cytoskeleton"/>
    <property type="evidence" value="ECO:0007669"/>
    <property type="project" value="TreeGrafter"/>
</dbReference>
<evidence type="ECO:0000313" key="5">
    <source>
        <dbReference type="EMBL" id="KAK9054732.1"/>
    </source>
</evidence>
<feature type="coiled-coil region" evidence="2">
    <location>
        <begin position="265"/>
        <end position="343"/>
    </location>
</feature>
<sequence>MGNENRDIAPVLLKFGVALALSFGGVLYSLILNKRLKASESQNDHQKSAGLCCFIAKSYVLYVHVLMMNLFSDCNKQVDSRSSVVCIILFRVLENLDFDMVQEELHHSDNTEFVRTNAESPKGDSRAEKDTHEQEIKNLRNTVKILEERESNLEIKLLEYYGLKEQETVVMELQNRLKLDNMEAKIFTLKIESLQGDNRRLEAQMTDYKKVVADLEAARTKVKMLKRKLKSETEQHKKQILDFHQRVQKMQEDENKHVAKIDPEIKSELCKLKGLEAEAAELRKSNHDLQLEKNDLANRLDRVQILATSVLEDAECEKMKEEHEELKKQNEDLSKEIERLQADRCAEVEELVYLRWINACLRYELRNYQPGPGKTTARDLSRNLSPKSEAKAKQLILEYANKEDGGEKGAIYLQEIDSDQWSNSQASLITDSGEFDDQSCIEDTPRHKKNKFFGKLMRVLRGKDKDKDNHNKKHHRRHSRNSSRGGSEAGGEDMSSCWSPENHQRLITSPGGFDRLTHRHSDSSFYNQIGFITKDGGGGNGDSHGHGHGHGRRSYSSFTGGQKSELTKFAEALKDSGPTSNYKSPQRSPSLTLF</sequence>
<evidence type="ECO:0000256" key="1">
    <source>
        <dbReference type="ARBA" id="ARBA00023054"/>
    </source>
</evidence>
<proteinExistence type="predicted"/>
<feature type="compositionally biased region" description="Polar residues" evidence="3">
    <location>
        <begin position="554"/>
        <end position="564"/>
    </location>
</feature>
<feature type="region of interest" description="Disordered" evidence="3">
    <location>
        <begin position="536"/>
        <end position="594"/>
    </location>
</feature>
<comment type="caution">
    <text evidence="5">The sequence shown here is derived from an EMBL/GenBank/DDBJ whole genome shotgun (WGS) entry which is preliminary data.</text>
</comment>
<feature type="region of interest" description="Disordered" evidence="3">
    <location>
        <begin position="452"/>
        <end position="503"/>
    </location>
</feature>
<dbReference type="PANTHER" id="PTHR31342:SF4">
    <property type="entry name" value="ACTIN BINDING PROTEIN FAMILY"/>
    <property type="match status" value="1"/>
</dbReference>
<keyword evidence="1 2" id="KW-0175">Coiled coil</keyword>
<dbReference type="GO" id="GO:0055028">
    <property type="term" value="C:cortical microtubule"/>
    <property type="evidence" value="ECO:0007669"/>
    <property type="project" value="TreeGrafter"/>
</dbReference>